<feature type="transmembrane region" description="Helical" evidence="5">
    <location>
        <begin position="12"/>
        <end position="37"/>
    </location>
</feature>
<comment type="subcellular location">
    <subcellularLocation>
        <location evidence="1">Membrane</location>
    </subcellularLocation>
</comment>
<evidence type="ECO:0000256" key="4">
    <source>
        <dbReference type="ARBA" id="ARBA00023136"/>
    </source>
</evidence>
<accession>A0A1E3QI06</accession>
<keyword evidence="2 5" id="KW-0812">Transmembrane</keyword>
<reference evidence="8" key="1">
    <citation type="submission" date="2016-05" db="EMBL/GenBank/DDBJ databases">
        <title>Comparative genomics of biotechnologically important yeasts.</title>
        <authorList>
            <consortium name="DOE Joint Genome Institute"/>
            <person name="Riley R."/>
            <person name="Haridas S."/>
            <person name="Wolfe K.H."/>
            <person name="Lopes M.R."/>
            <person name="Hittinger C.T."/>
            <person name="Goker M."/>
            <person name="Salamov A."/>
            <person name="Wisecaver J."/>
            <person name="Long T.M."/>
            <person name="Aerts A.L."/>
            <person name="Barry K."/>
            <person name="Choi C."/>
            <person name="Clum A."/>
            <person name="Coughlan A.Y."/>
            <person name="Deshpande S."/>
            <person name="Douglass A.P."/>
            <person name="Hanson S.J."/>
            <person name="Klenk H.-P."/>
            <person name="Labutti K."/>
            <person name="Lapidus A."/>
            <person name="Lindquist E."/>
            <person name="Lipzen A."/>
            <person name="Meier-Kolthoff J.P."/>
            <person name="Ohm R.A."/>
            <person name="Otillar R.P."/>
            <person name="Pangilinan J."/>
            <person name="Peng Y."/>
            <person name="Rokas A."/>
            <person name="Rosa C.A."/>
            <person name="Scheuner C."/>
            <person name="Sibirny A.A."/>
            <person name="Slot J.C."/>
            <person name="Stielow J.B."/>
            <person name="Sun H."/>
            <person name="Kurtzman C.P."/>
            <person name="Blackwell M."/>
            <person name="Grigoriev I.V."/>
            <person name="Jeffries T.W."/>
        </authorList>
    </citation>
    <scope>NUCLEOTIDE SEQUENCE [LARGE SCALE GENOMIC DNA]</scope>
    <source>
        <strain evidence="8">NRRL Y-12698</strain>
    </source>
</reference>
<dbReference type="Pfam" id="PF13664">
    <property type="entry name" value="DUF4149"/>
    <property type="match status" value="1"/>
</dbReference>
<dbReference type="GO" id="GO:0016020">
    <property type="term" value="C:membrane"/>
    <property type="evidence" value="ECO:0007669"/>
    <property type="project" value="UniProtKB-SubCell"/>
</dbReference>
<evidence type="ECO:0000256" key="3">
    <source>
        <dbReference type="ARBA" id="ARBA00022989"/>
    </source>
</evidence>
<organism evidence="7 8">
    <name type="scientific">Babjeviella inositovora NRRL Y-12698</name>
    <dbReference type="NCBI Taxonomy" id="984486"/>
    <lineage>
        <taxon>Eukaryota</taxon>
        <taxon>Fungi</taxon>
        <taxon>Dikarya</taxon>
        <taxon>Ascomycota</taxon>
        <taxon>Saccharomycotina</taxon>
        <taxon>Pichiomycetes</taxon>
        <taxon>Serinales incertae sedis</taxon>
        <taxon>Babjeviella</taxon>
    </lineage>
</organism>
<dbReference type="OrthoDB" id="1641132at2759"/>
<protein>
    <recommendedName>
        <fullName evidence="6">TMEM205-like domain-containing protein</fullName>
    </recommendedName>
</protein>
<dbReference type="InterPro" id="IPR053009">
    <property type="entry name" value="Xanthocillin_Biosynth-Assoc"/>
</dbReference>
<dbReference type="EMBL" id="KV454441">
    <property type="protein sequence ID" value="ODQ77326.1"/>
    <property type="molecule type" value="Genomic_DNA"/>
</dbReference>
<feature type="domain" description="TMEM205-like" evidence="6">
    <location>
        <begin position="14"/>
        <end position="106"/>
    </location>
</feature>
<gene>
    <name evidence="7" type="ORF">BABINDRAFT_169201</name>
</gene>
<proteinExistence type="predicted"/>
<evidence type="ECO:0000256" key="1">
    <source>
        <dbReference type="ARBA" id="ARBA00004370"/>
    </source>
</evidence>
<keyword evidence="8" id="KW-1185">Reference proteome</keyword>
<feature type="transmembrane region" description="Helical" evidence="5">
    <location>
        <begin position="74"/>
        <end position="95"/>
    </location>
</feature>
<sequence length="167" mass="18562">MSLFLSKAPYHVIIYSLIFGASTFQSFLAAPVALSVLERRQFGVLQNKIFPGYFIAQSVAPVLLFLTAPYQLGAVALSTLSVCSVSGLANYFYFLPWTEGVRYKRYALEDANKHKKDNGEFTDTMKALNSEFSKSHGLSLVFNMSSILSLLGYGFAMTRGLVRYVPK</sequence>
<keyword evidence="3 5" id="KW-1133">Transmembrane helix</keyword>
<dbReference type="GeneID" id="30148489"/>
<evidence type="ECO:0000313" key="8">
    <source>
        <dbReference type="Proteomes" id="UP000094336"/>
    </source>
</evidence>
<dbReference type="STRING" id="984486.A0A1E3QI06"/>
<evidence type="ECO:0000259" key="6">
    <source>
        <dbReference type="Pfam" id="PF13664"/>
    </source>
</evidence>
<evidence type="ECO:0000256" key="5">
    <source>
        <dbReference type="SAM" id="Phobius"/>
    </source>
</evidence>
<dbReference type="Proteomes" id="UP000094336">
    <property type="component" value="Unassembled WGS sequence"/>
</dbReference>
<name>A0A1E3QI06_9ASCO</name>
<feature type="transmembrane region" description="Helical" evidence="5">
    <location>
        <begin position="140"/>
        <end position="162"/>
    </location>
</feature>
<dbReference type="RefSeq" id="XP_018982654.1">
    <property type="nucleotide sequence ID" value="XM_019130636.1"/>
</dbReference>
<dbReference type="PANTHER" id="PTHR23241">
    <property type="entry name" value="LATE EMBRYOGENESIS ABUNDANT PLANTS LEA-RELATED"/>
    <property type="match status" value="1"/>
</dbReference>
<dbReference type="PANTHER" id="PTHR23241:SF102">
    <property type="entry name" value="LD23009P"/>
    <property type="match status" value="1"/>
</dbReference>
<keyword evidence="4 5" id="KW-0472">Membrane</keyword>
<dbReference type="AlphaFoldDB" id="A0A1E3QI06"/>
<feature type="transmembrane region" description="Helical" evidence="5">
    <location>
        <begin position="49"/>
        <end position="68"/>
    </location>
</feature>
<evidence type="ECO:0000256" key="2">
    <source>
        <dbReference type="ARBA" id="ARBA00022692"/>
    </source>
</evidence>
<dbReference type="InterPro" id="IPR025423">
    <property type="entry name" value="TMEM205-like"/>
</dbReference>
<evidence type="ECO:0000313" key="7">
    <source>
        <dbReference type="EMBL" id="ODQ77326.1"/>
    </source>
</evidence>